<evidence type="ECO:0000256" key="6">
    <source>
        <dbReference type="ARBA" id="ARBA00039751"/>
    </source>
</evidence>
<dbReference type="GO" id="GO:0071949">
    <property type="term" value="F:FAD binding"/>
    <property type="evidence" value="ECO:0007669"/>
    <property type="project" value="InterPro"/>
</dbReference>
<dbReference type="OrthoDB" id="246701at2"/>
<keyword evidence="8" id="KW-1185">Reference proteome</keyword>
<dbReference type="Proteomes" id="UP000293550">
    <property type="component" value="Unassembled WGS sequence"/>
</dbReference>
<dbReference type="GO" id="GO:0019478">
    <property type="term" value="P:D-amino acid catabolic process"/>
    <property type="evidence" value="ECO:0007669"/>
    <property type="project" value="TreeGrafter"/>
</dbReference>
<dbReference type="EMBL" id="SCFB01000002">
    <property type="protein sequence ID" value="RZI46852.1"/>
    <property type="molecule type" value="Genomic_DNA"/>
</dbReference>
<name>A0A4Q7DJD2_9PROT</name>
<dbReference type="GO" id="GO:0005737">
    <property type="term" value="C:cytoplasm"/>
    <property type="evidence" value="ECO:0007669"/>
    <property type="project" value="TreeGrafter"/>
</dbReference>
<sequence>MDGKVTFKKENITNFDQVDSQFIFNCTGLGSRELSKDTKMFPVQGHVIMLKNQNVQDLQYVLFVNLKVGKTKSGFKVRRVFQMFPKKLIGSPENDVGVIGGTFIEGADETTPHEEEFEIMIQSAKDFYRIR</sequence>
<dbReference type="GO" id="GO:0003884">
    <property type="term" value="F:D-amino-acid oxidase activity"/>
    <property type="evidence" value="ECO:0007669"/>
    <property type="project" value="UniProtKB-EC"/>
</dbReference>
<dbReference type="AlphaFoldDB" id="A0A4Q7DJD2"/>
<dbReference type="Gene3D" id="3.40.50.720">
    <property type="entry name" value="NAD(P)-binding Rossmann-like Domain"/>
    <property type="match status" value="1"/>
</dbReference>
<protein>
    <recommendedName>
        <fullName evidence="6">D-amino-acid oxidase</fullName>
        <ecNumber evidence="5">1.4.3.3</ecNumber>
    </recommendedName>
</protein>
<comment type="caution">
    <text evidence="7">The sequence shown here is derived from an EMBL/GenBank/DDBJ whole genome shotgun (WGS) entry which is preliminary data.</text>
</comment>
<proteinExistence type="predicted"/>
<evidence type="ECO:0000256" key="1">
    <source>
        <dbReference type="ARBA" id="ARBA00001974"/>
    </source>
</evidence>
<organism evidence="7 8">
    <name type="scientific">Candidatus Finniella inopinata</name>
    <dbReference type="NCBI Taxonomy" id="1696036"/>
    <lineage>
        <taxon>Bacteria</taxon>
        <taxon>Pseudomonadati</taxon>
        <taxon>Pseudomonadota</taxon>
        <taxon>Alphaproteobacteria</taxon>
        <taxon>Holosporales</taxon>
        <taxon>Candidatus Paracaedibacteraceae</taxon>
        <taxon>Candidatus Finniella</taxon>
    </lineage>
</organism>
<dbReference type="PANTHER" id="PTHR11530:SF11">
    <property type="entry name" value="D-ASPARTATE OXIDASE"/>
    <property type="match status" value="1"/>
</dbReference>
<comment type="cofactor">
    <cofactor evidence="1">
        <name>FAD</name>
        <dbReference type="ChEBI" id="CHEBI:57692"/>
    </cofactor>
</comment>
<evidence type="ECO:0000313" key="7">
    <source>
        <dbReference type="EMBL" id="RZI46852.1"/>
    </source>
</evidence>
<dbReference type="PANTHER" id="PTHR11530">
    <property type="entry name" value="D-AMINO ACID OXIDASE"/>
    <property type="match status" value="1"/>
</dbReference>
<evidence type="ECO:0000256" key="5">
    <source>
        <dbReference type="ARBA" id="ARBA00039101"/>
    </source>
</evidence>
<dbReference type="EC" id="1.4.3.3" evidence="5"/>
<evidence type="ECO:0000256" key="4">
    <source>
        <dbReference type="ARBA" id="ARBA00023002"/>
    </source>
</evidence>
<dbReference type="InterPro" id="IPR023209">
    <property type="entry name" value="DAO"/>
</dbReference>
<reference evidence="7 8" key="1">
    <citation type="submission" date="2018-10" db="EMBL/GenBank/DDBJ databases">
        <title>An updated phylogeny of the Alphaproteobacteria reveals that the parasitic Rickettsiales and Holosporales have independent origins.</title>
        <authorList>
            <person name="Munoz-Gomez S.A."/>
            <person name="Hess S."/>
            <person name="Burger G."/>
            <person name="Lang B.F."/>
            <person name="Susko E."/>
            <person name="Slamovits C.H."/>
            <person name="Roger A.J."/>
        </authorList>
    </citation>
    <scope>NUCLEOTIDE SEQUENCE [LARGE SCALE GENOMIC DNA]</scope>
    <source>
        <strain evidence="7">HOLO01</strain>
    </source>
</reference>
<dbReference type="Gene3D" id="3.30.9.10">
    <property type="entry name" value="D-Amino Acid Oxidase, subunit A, domain 2"/>
    <property type="match status" value="1"/>
</dbReference>
<evidence type="ECO:0000313" key="8">
    <source>
        <dbReference type="Proteomes" id="UP000293550"/>
    </source>
</evidence>
<evidence type="ECO:0000256" key="3">
    <source>
        <dbReference type="ARBA" id="ARBA00022827"/>
    </source>
</evidence>
<dbReference type="RefSeq" id="WP_130153324.1">
    <property type="nucleotide sequence ID" value="NZ_SCFB01000002.1"/>
</dbReference>
<keyword evidence="3" id="KW-0274">FAD</keyword>
<keyword evidence="4" id="KW-0560">Oxidoreductase</keyword>
<accession>A0A4Q7DJD2</accession>
<evidence type="ECO:0000256" key="2">
    <source>
        <dbReference type="ARBA" id="ARBA00022630"/>
    </source>
</evidence>
<keyword evidence="2" id="KW-0285">Flavoprotein</keyword>
<gene>
    <name evidence="7" type="ORF">EQU50_01100</name>
</gene>